<dbReference type="OrthoDB" id="690068at2759"/>
<dbReference type="CDD" id="cd18919">
    <property type="entry name" value="bHLH_AtBPE_like"/>
    <property type="match status" value="1"/>
</dbReference>
<dbReference type="AlphaFoldDB" id="A0A1J6JZ62"/>
<dbReference type="PANTHER" id="PTHR12565">
    <property type="entry name" value="STEROL REGULATORY ELEMENT-BINDING PROTEIN"/>
    <property type="match status" value="1"/>
</dbReference>
<dbReference type="InterPro" id="IPR024097">
    <property type="entry name" value="bHLH_ZIP_TF"/>
</dbReference>
<comment type="subcellular location">
    <subcellularLocation>
        <location evidence="1">Nucleus</location>
    </subcellularLocation>
</comment>
<proteinExistence type="predicted"/>
<dbReference type="GeneID" id="109216792"/>
<evidence type="ECO:0000256" key="5">
    <source>
        <dbReference type="SAM" id="MobiDB-lite"/>
    </source>
</evidence>
<gene>
    <name evidence="7" type="primary">BHLH75</name>
    <name evidence="7" type="ORF">A4A49_28848</name>
</gene>
<dbReference type="GO" id="GO:0046983">
    <property type="term" value="F:protein dimerization activity"/>
    <property type="evidence" value="ECO:0007669"/>
    <property type="project" value="InterPro"/>
</dbReference>
<dbReference type="SMR" id="A0A1J6JZ62"/>
<dbReference type="GO" id="GO:0003700">
    <property type="term" value="F:DNA-binding transcription factor activity"/>
    <property type="evidence" value="ECO:0007669"/>
    <property type="project" value="TreeGrafter"/>
</dbReference>
<dbReference type="InterPro" id="IPR036638">
    <property type="entry name" value="HLH_DNA-bd_sf"/>
</dbReference>
<dbReference type="KEGG" id="nau:109216792"/>
<feature type="region of interest" description="Disordered" evidence="5">
    <location>
        <begin position="117"/>
        <end position="155"/>
    </location>
</feature>
<dbReference type="PROSITE" id="PS50888">
    <property type="entry name" value="BHLH"/>
    <property type="match status" value="1"/>
</dbReference>
<keyword evidence="2" id="KW-0805">Transcription regulation</keyword>
<dbReference type="Gramene" id="OIT23050">
    <property type="protein sequence ID" value="OIT23050"/>
    <property type="gene ID" value="A4A49_28848"/>
</dbReference>
<evidence type="ECO:0000256" key="3">
    <source>
        <dbReference type="ARBA" id="ARBA00023163"/>
    </source>
</evidence>
<evidence type="ECO:0000256" key="2">
    <source>
        <dbReference type="ARBA" id="ARBA00023015"/>
    </source>
</evidence>
<keyword evidence="3" id="KW-0804">Transcription</keyword>
<dbReference type="PANTHER" id="PTHR12565:SF367">
    <property type="entry name" value="TRANSCRIPTION FACTOR BHLH75"/>
    <property type="match status" value="1"/>
</dbReference>
<reference evidence="7" key="1">
    <citation type="submission" date="2016-11" db="EMBL/GenBank/DDBJ databases">
        <title>The genome of Nicotiana attenuata.</title>
        <authorList>
            <person name="Xu S."/>
            <person name="Brockmoeller T."/>
            <person name="Gaquerel E."/>
            <person name="Navarro A."/>
            <person name="Kuhl H."/>
            <person name="Gase K."/>
            <person name="Ling Z."/>
            <person name="Zhou W."/>
            <person name="Kreitzer C."/>
            <person name="Stanke M."/>
            <person name="Tang H."/>
            <person name="Lyons E."/>
            <person name="Pandey P."/>
            <person name="Pandey S.P."/>
            <person name="Timmermann B."/>
            <person name="Baldwin I.T."/>
        </authorList>
    </citation>
    <scope>NUCLEOTIDE SEQUENCE [LARGE SCALE GENOMIC DNA]</scope>
    <source>
        <strain evidence="7">UT</strain>
    </source>
</reference>
<dbReference type="Gene3D" id="4.10.280.10">
    <property type="entry name" value="Helix-loop-helix DNA-binding domain"/>
    <property type="match status" value="1"/>
</dbReference>
<accession>A0A1J6JZ62</accession>
<keyword evidence="8" id="KW-1185">Reference proteome</keyword>
<evidence type="ECO:0000259" key="6">
    <source>
        <dbReference type="PROSITE" id="PS50888"/>
    </source>
</evidence>
<name>A0A1J6JZ62_NICAT</name>
<evidence type="ECO:0000313" key="8">
    <source>
        <dbReference type="Proteomes" id="UP000187609"/>
    </source>
</evidence>
<evidence type="ECO:0000256" key="1">
    <source>
        <dbReference type="ARBA" id="ARBA00004123"/>
    </source>
</evidence>
<protein>
    <submittedName>
        <fullName evidence="7">Transcription factor bhlh75</fullName>
    </submittedName>
</protein>
<dbReference type="Proteomes" id="UP000187609">
    <property type="component" value="Unassembled WGS sequence"/>
</dbReference>
<dbReference type="InterPro" id="IPR011598">
    <property type="entry name" value="bHLH_dom"/>
</dbReference>
<evidence type="ECO:0000313" key="7">
    <source>
        <dbReference type="EMBL" id="OIT23050.1"/>
    </source>
</evidence>
<feature type="domain" description="BHLH" evidence="6">
    <location>
        <begin position="166"/>
        <end position="216"/>
    </location>
</feature>
<dbReference type="GO" id="GO:0005634">
    <property type="term" value="C:nucleus"/>
    <property type="evidence" value="ECO:0007669"/>
    <property type="project" value="UniProtKB-SubCell"/>
</dbReference>
<dbReference type="SMART" id="SM00353">
    <property type="entry name" value="HLH"/>
    <property type="match status" value="1"/>
</dbReference>
<sequence length="279" mass="30689">MGDHSAADHFQALNSSSSSSLMNSNNMELLNSISLETENFSSNINQHGFLALSNEDFSNHHQLPNMAFHTDMNISNSISAQNIYDPAAAAAAAQFFTLGGPSNYGCSSNMNSIPESESILNNHIPTPPPLLSGTAKNCEGRKRKRNNQKEAEKPREVVHVRAKRGQATDSHSLAERLRREKINEKLRCLQELVPGCYKTMGMAVMLDVIINYVRSLQNQIDFLSMKLSAASLFYDFNSSEMDDIDSMQGTNGYAAQGMGKIVGEGYGGFPPQFQTSWPL</sequence>
<comment type="caution">
    <text evidence="7">The sequence shown here is derived from an EMBL/GenBank/DDBJ whole genome shotgun (WGS) entry which is preliminary data.</text>
</comment>
<dbReference type="EMBL" id="MJEQ01003353">
    <property type="protein sequence ID" value="OIT23050.1"/>
    <property type="molecule type" value="Genomic_DNA"/>
</dbReference>
<dbReference type="Pfam" id="PF00010">
    <property type="entry name" value="HLH"/>
    <property type="match status" value="1"/>
</dbReference>
<evidence type="ECO:0000256" key="4">
    <source>
        <dbReference type="ARBA" id="ARBA00023242"/>
    </source>
</evidence>
<dbReference type="OMA" id="KNCEGRK"/>
<dbReference type="SUPFAM" id="SSF47459">
    <property type="entry name" value="HLH, helix-loop-helix DNA-binding domain"/>
    <property type="match status" value="1"/>
</dbReference>
<keyword evidence="4" id="KW-0539">Nucleus</keyword>
<organism evidence="7 8">
    <name type="scientific">Nicotiana attenuata</name>
    <name type="common">Coyote tobacco</name>
    <dbReference type="NCBI Taxonomy" id="49451"/>
    <lineage>
        <taxon>Eukaryota</taxon>
        <taxon>Viridiplantae</taxon>
        <taxon>Streptophyta</taxon>
        <taxon>Embryophyta</taxon>
        <taxon>Tracheophyta</taxon>
        <taxon>Spermatophyta</taxon>
        <taxon>Magnoliopsida</taxon>
        <taxon>eudicotyledons</taxon>
        <taxon>Gunneridae</taxon>
        <taxon>Pentapetalae</taxon>
        <taxon>asterids</taxon>
        <taxon>lamiids</taxon>
        <taxon>Solanales</taxon>
        <taxon>Solanaceae</taxon>
        <taxon>Nicotianoideae</taxon>
        <taxon>Nicotianeae</taxon>
        <taxon>Nicotiana</taxon>
    </lineage>
</organism>